<dbReference type="InterPro" id="IPR036291">
    <property type="entry name" value="NAD(P)-bd_dom_sf"/>
</dbReference>
<dbReference type="CDD" id="cd05254">
    <property type="entry name" value="dTDP_HR_like_SDR_e"/>
    <property type="match status" value="1"/>
</dbReference>
<accession>A0AAJ7T4A3</accession>
<reference evidence="11" key="1">
    <citation type="submission" date="2025-08" db="UniProtKB">
        <authorList>
            <consortium name="RefSeq"/>
        </authorList>
    </citation>
    <scope>IDENTIFICATION</scope>
    <source>
        <tissue evidence="11">Sperm</tissue>
    </source>
</reference>
<dbReference type="Pfam" id="PF04321">
    <property type="entry name" value="RmlD_sub_bind"/>
    <property type="match status" value="1"/>
</dbReference>
<evidence type="ECO:0000313" key="10">
    <source>
        <dbReference type="Proteomes" id="UP001318040"/>
    </source>
</evidence>
<dbReference type="InterPro" id="IPR029903">
    <property type="entry name" value="RmlD-like-bd"/>
</dbReference>
<dbReference type="KEGG" id="pmrn:116942844"/>
<evidence type="ECO:0000256" key="7">
    <source>
        <dbReference type="ARBA" id="ARBA00046786"/>
    </source>
</evidence>
<dbReference type="Proteomes" id="UP001318040">
    <property type="component" value="Chromosome 16"/>
</dbReference>
<feature type="domain" description="RmlD-like substrate binding" evidence="9">
    <location>
        <begin position="32"/>
        <end position="323"/>
    </location>
</feature>
<evidence type="ECO:0000256" key="4">
    <source>
        <dbReference type="ARBA" id="ARBA00022563"/>
    </source>
</evidence>
<evidence type="ECO:0000256" key="2">
    <source>
        <dbReference type="ARBA" id="ARBA00008656"/>
    </source>
</evidence>
<dbReference type="GO" id="GO:0006556">
    <property type="term" value="P:S-adenosylmethionine biosynthetic process"/>
    <property type="evidence" value="ECO:0007669"/>
    <property type="project" value="TreeGrafter"/>
</dbReference>
<dbReference type="RefSeq" id="XP_032811091.1">
    <property type="nucleotide sequence ID" value="XM_032955200.1"/>
</dbReference>
<dbReference type="PANTHER" id="PTHR10491:SF4">
    <property type="entry name" value="METHIONINE ADENOSYLTRANSFERASE 2 SUBUNIT BETA"/>
    <property type="match status" value="1"/>
</dbReference>
<protein>
    <recommendedName>
        <fullName evidence="3 8">Methionine adenosyltransferase 2 subunit beta</fullName>
    </recommendedName>
    <alternativeName>
        <fullName evidence="5 8">Methionine adenosyltransferase II beta</fullName>
    </alternativeName>
</protein>
<keyword evidence="4 8" id="KW-0554">One-carbon metabolism</keyword>
<keyword evidence="10" id="KW-1185">Reference proteome</keyword>
<dbReference type="InterPro" id="IPR005913">
    <property type="entry name" value="dTDP_dehydrorham_reduct"/>
</dbReference>
<evidence type="ECO:0000256" key="3">
    <source>
        <dbReference type="ARBA" id="ARBA00021596"/>
    </source>
</evidence>
<comment type="subunit">
    <text evidence="7 8">Heterotrimer; composed of a catalytic MAT2A homodimer that binds one regulatory MAT2B chain. Heterohexamer; composed of a central, catalytic MAT2A homotetramer flanked on either side by a regulatory MAT2B chain. NADP binding increases the affinity for MAT2A.</text>
</comment>
<evidence type="ECO:0000256" key="6">
    <source>
        <dbReference type="ARBA" id="ARBA00045998"/>
    </source>
</evidence>
<dbReference type="CTD" id="27430"/>
<evidence type="ECO:0000313" key="11">
    <source>
        <dbReference type="RefSeq" id="XP_032811091.1"/>
    </source>
</evidence>
<evidence type="ECO:0000256" key="5">
    <source>
        <dbReference type="ARBA" id="ARBA00029977"/>
    </source>
</evidence>
<proteinExistence type="inferred from homology"/>
<dbReference type="GO" id="GO:0048270">
    <property type="term" value="F:methionine adenosyltransferase regulator activity"/>
    <property type="evidence" value="ECO:0007669"/>
    <property type="project" value="TreeGrafter"/>
</dbReference>
<dbReference type="FunFam" id="3.40.50.720:FF:000357">
    <property type="entry name" value="Methionine adenosyltransferase 2 subunit beta"/>
    <property type="match status" value="1"/>
</dbReference>
<dbReference type="GO" id="GO:0006730">
    <property type="term" value="P:one-carbon metabolic process"/>
    <property type="evidence" value="ECO:0007669"/>
    <property type="project" value="UniProtKB-KW"/>
</dbReference>
<evidence type="ECO:0000259" key="9">
    <source>
        <dbReference type="Pfam" id="PF04321"/>
    </source>
</evidence>
<organism evidence="10 11">
    <name type="scientific">Petromyzon marinus</name>
    <name type="common">Sea lamprey</name>
    <dbReference type="NCBI Taxonomy" id="7757"/>
    <lineage>
        <taxon>Eukaryota</taxon>
        <taxon>Metazoa</taxon>
        <taxon>Chordata</taxon>
        <taxon>Craniata</taxon>
        <taxon>Vertebrata</taxon>
        <taxon>Cyclostomata</taxon>
        <taxon>Hyperoartia</taxon>
        <taxon>Petromyzontiformes</taxon>
        <taxon>Petromyzontidae</taxon>
        <taxon>Petromyzon</taxon>
    </lineage>
</organism>
<comment type="pathway">
    <text evidence="1 8">Amino-acid biosynthesis; S-adenosyl-L-methionine biosynthesis; S-adenosyl-L-methionine from L-methionine: step 1/1.</text>
</comment>
<dbReference type="SUPFAM" id="SSF51735">
    <property type="entry name" value="NAD(P)-binding Rossmann-fold domains"/>
    <property type="match status" value="1"/>
</dbReference>
<dbReference type="PANTHER" id="PTHR10491">
    <property type="entry name" value="DTDP-4-DEHYDRORHAMNOSE REDUCTASE"/>
    <property type="match status" value="1"/>
</dbReference>
<dbReference type="AlphaFoldDB" id="A0AAJ7T4A3"/>
<evidence type="ECO:0000256" key="8">
    <source>
        <dbReference type="RuleBase" id="RU364081"/>
    </source>
</evidence>
<dbReference type="Gene3D" id="3.40.50.720">
    <property type="entry name" value="NAD(P)-binding Rossmann-like Domain"/>
    <property type="match status" value="1"/>
</dbReference>
<name>A0AAJ7T4A3_PETMA</name>
<evidence type="ECO:0000256" key="1">
    <source>
        <dbReference type="ARBA" id="ARBA00005224"/>
    </source>
</evidence>
<comment type="function">
    <text evidence="6">Regulatory subunit of S-adenosylmethionine synthetase 2, an enzyme that catalyzes the formation of S-adenosylmethionine from methionine and ATP. Regulates MAT2A catalytic activity by changing its kinetic properties, increasing its affinity for L-methionine. Can bind NADP (in vitro).</text>
</comment>
<comment type="similarity">
    <text evidence="2 8">Belongs to the dTDP-4-dehydrorhamnose reductase family. MAT2B subfamily.</text>
</comment>
<gene>
    <name evidence="11" type="primary">MAT2B</name>
</gene>
<dbReference type="GeneID" id="116942844"/>
<dbReference type="GO" id="GO:0048269">
    <property type="term" value="C:methionine adenosyltransferase complex"/>
    <property type="evidence" value="ECO:0007669"/>
    <property type="project" value="TreeGrafter"/>
</dbReference>
<sequence>MQSYGLERGLNIRYSPGHVELCQGEESVRERRVLVTGATGLLGRAVHQEFLNNGWQPLGTGLRRARPHHLPLDLCDDAAVHNLVQDFKPHVVVHCAAERRPDVVENEPHSAHLLNVVASATLARETAQVGGFLVYISTDYVFDGSSPPYSESAEPRPLSAYGRSKLEGEQATLREHPAAAVLRVPVLYGAVETLAESAVSVMFDRVQRSNKSADVEHWQQRYPTHTRDVALVCRQLTELHLQDPAAIRGIYHWSGNEKMTKYEMACAMADAFNLPSSHLRPVEEPPSGVPRPHDAHLDTSLLESLGVGQRTPFRQGIHECLWPFLDDNRWRQTVFH</sequence>